<evidence type="ECO:0000313" key="7">
    <source>
        <dbReference type="Proteomes" id="UP000441208"/>
    </source>
</evidence>
<dbReference type="EMBL" id="QXGC01000152">
    <property type="protein sequence ID" value="KAE9247249.1"/>
    <property type="molecule type" value="Genomic_DNA"/>
</dbReference>
<protein>
    <submittedName>
        <fullName evidence="3">Uncharacterized protein</fullName>
    </submittedName>
</protein>
<evidence type="ECO:0000313" key="4">
    <source>
        <dbReference type="EMBL" id="KAE9247249.1"/>
    </source>
</evidence>
<dbReference type="Proteomes" id="UP000460718">
    <property type="component" value="Unassembled WGS sequence"/>
</dbReference>
<dbReference type="Proteomes" id="UP000437068">
    <property type="component" value="Unassembled WGS sequence"/>
</dbReference>
<evidence type="ECO:0000313" key="10">
    <source>
        <dbReference type="Proteomes" id="UP000488956"/>
    </source>
</evidence>
<accession>A0A6A3T7D4</accession>
<evidence type="ECO:0000313" key="5">
    <source>
        <dbReference type="EMBL" id="KAE9289849.1"/>
    </source>
</evidence>
<dbReference type="EMBL" id="QXFW01001145">
    <property type="protein sequence ID" value="KAE8995732.1"/>
    <property type="molecule type" value="Genomic_DNA"/>
</dbReference>
<sequence>MATVMAEMHRPDSVHAKVLQDRVVGDVVEEEKTEEATR</sequence>
<evidence type="ECO:0000313" key="8">
    <source>
        <dbReference type="Proteomes" id="UP000460718"/>
    </source>
</evidence>
<reference evidence="6 7" key="1">
    <citation type="submission" date="2018-08" db="EMBL/GenBank/DDBJ databases">
        <title>Genomic investigation of the strawberry pathogen Phytophthora fragariae indicates pathogenicity is determined by transcriptional variation in three key races.</title>
        <authorList>
            <person name="Adams T.M."/>
            <person name="Armitage A.D."/>
            <person name="Sobczyk M.K."/>
            <person name="Bates H.J."/>
            <person name="Dunwell J.M."/>
            <person name="Nellist C.F."/>
            <person name="Harrison R.J."/>
        </authorList>
    </citation>
    <scope>NUCLEOTIDE SEQUENCE [LARGE SCALE GENOMIC DNA]</scope>
    <source>
        <strain evidence="5 6">A4</strain>
        <strain evidence="4 9">BC-23</strain>
        <strain evidence="3 7">NOV-71</strain>
        <strain evidence="2 10">ONT-3</strain>
        <strain evidence="1 8">SCRP245</strain>
    </source>
</reference>
<comment type="caution">
    <text evidence="3">The sequence shown here is derived from an EMBL/GenBank/DDBJ whole genome shotgun (WGS) entry which is preliminary data.</text>
</comment>
<dbReference type="Proteomes" id="UP000488956">
    <property type="component" value="Unassembled WGS sequence"/>
</dbReference>
<dbReference type="AlphaFoldDB" id="A0A6A3T7D4"/>
<evidence type="ECO:0000313" key="3">
    <source>
        <dbReference type="EMBL" id="KAE9128396.1"/>
    </source>
</evidence>
<name>A0A6A3T7D4_9STRA</name>
<evidence type="ECO:0000313" key="2">
    <source>
        <dbReference type="EMBL" id="KAE9117604.1"/>
    </source>
</evidence>
<evidence type="ECO:0000313" key="9">
    <source>
        <dbReference type="Proteomes" id="UP000476176"/>
    </source>
</evidence>
<dbReference type="EMBL" id="QXFX01000389">
    <property type="protein sequence ID" value="KAE9117604.1"/>
    <property type="molecule type" value="Genomic_DNA"/>
</dbReference>
<dbReference type="EMBL" id="QXFZ01000182">
    <property type="protein sequence ID" value="KAE9128396.1"/>
    <property type="molecule type" value="Genomic_DNA"/>
</dbReference>
<gene>
    <name evidence="5" type="ORF">PF001_g19853</name>
    <name evidence="4" type="ORF">PF004_g4412</name>
    <name evidence="3" type="ORF">PF007_g5273</name>
    <name evidence="2" type="ORF">PF010_g8539</name>
    <name evidence="1" type="ORF">PF011_g16204</name>
</gene>
<evidence type="ECO:0000313" key="6">
    <source>
        <dbReference type="Proteomes" id="UP000437068"/>
    </source>
</evidence>
<dbReference type="Proteomes" id="UP000476176">
    <property type="component" value="Unassembled WGS sequence"/>
</dbReference>
<organism evidence="3 7">
    <name type="scientific">Phytophthora fragariae</name>
    <dbReference type="NCBI Taxonomy" id="53985"/>
    <lineage>
        <taxon>Eukaryota</taxon>
        <taxon>Sar</taxon>
        <taxon>Stramenopiles</taxon>
        <taxon>Oomycota</taxon>
        <taxon>Peronosporomycetes</taxon>
        <taxon>Peronosporales</taxon>
        <taxon>Peronosporaceae</taxon>
        <taxon>Phytophthora</taxon>
    </lineage>
</organism>
<evidence type="ECO:0000313" key="1">
    <source>
        <dbReference type="EMBL" id="KAE8995732.1"/>
    </source>
</evidence>
<dbReference type="EMBL" id="QXGE01001656">
    <property type="protein sequence ID" value="KAE9289849.1"/>
    <property type="molecule type" value="Genomic_DNA"/>
</dbReference>
<dbReference type="Proteomes" id="UP000441208">
    <property type="component" value="Unassembled WGS sequence"/>
</dbReference>
<proteinExistence type="predicted"/>